<dbReference type="OrthoDB" id="9801938at2"/>
<keyword evidence="3 4" id="KW-0067">ATP-binding</keyword>
<dbReference type="PANTHER" id="PTHR23407">
    <property type="entry name" value="ATPASE INHIBITOR/5-FORMYLTETRAHYDROFOLATE CYCLO-LIGASE"/>
    <property type="match status" value="1"/>
</dbReference>
<dbReference type="InterPro" id="IPR037171">
    <property type="entry name" value="NagB/RpiA_transferase-like"/>
</dbReference>
<dbReference type="InterPro" id="IPR002698">
    <property type="entry name" value="FTHF_cligase"/>
</dbReference>
<gene>
    <name evidence="6" type="ORF">SAMN04488090_1476</name>
</gene>
<dbReference type="Gene3D" id="3.40.50.10420">
    <property type="entry name" value="NagB/RpiA/CoA transferase-like"/>
    <property type="match status" value="1"/>
</dbReference>
<dbReference type="PIRSF" id="PIRSF006806">
    <property type="entry name" value="FTHF_cligase"/>
    <property type="match status" value="1"/>
</dbReference>
<comment type="similarity">
    <text evidence="1 5">Belongs to the 5-formyltetrahydrofolate cyclo-ligase family.</text>
</comment>
<proteinExistence type="inferred from homology"/>
<evidence type="ECO:0000256" key="4">
    <source>
        <dbReference type="PIRSR" id="PIRSR006806-1"/>
    </source>
</evidence>
<evidence type="ECO:0000256" key="1">
    <source>
        <dbReference type="ARBA" id="ARBA00010638"/>
    </source>
</evidence>
<dbReference type="GO" id="GO:0046872">
    <property type="term" value="F:metal ion binding"/>
    <property type="evidence" value="ECO:0007669"/>
    <property type="project" value="UniProtKB-KW"/>
</dbReference>
<dbReference type="EC" id="6.3.3.2" evidence="5"/>
<dbReference type="GO" id="GO:0005524">
    <property type="term" value="F:ATP binding"/>
    <property type="evidence" value="ECO:0007669"/>
    <property type="project" value="UniProtKB-KW"/>
</dbReference>
<evidence type="ECO:0000313" key="6">
    <source>
        <dbReference type="EMBL" id="SDL70053.1"/>
    </source>
</evidence>
<evidence type="ECO:0000313" key="7">
    <source>
        <dbReference type="Proteomes" id="UP000198901"/>
    </source>
</evidence>
<dbReference type="GO" id="GO:0030272">
    <property type="term" value="F:5-formyltetrahydrofolate cyclo-ligase activity"/>
    <property type="evidence" value="ECO:0007669"/>
    <property type="project" value="UniProtKB-EC"/>
</dbReference>
<dbReference type="GO" id="GO:0035999">
    <property type="term" value="P:tetrahydrofolate interconversion"/>
    <property type="evidence" value="ECO:0007669"/>
    <property type="project" value="TreeGrafter"/>
</dbReference>
<keyword evidence="6" id="KW-0436">Ligase</keyword>
<dbReference type="SUPFAM" id="SSF100950">
    <property type="entry name" value="NagB/RpiA/CoA transferase-like"/>
    <property type="match status" value="1"/>
</dbReference>
<dbReference type="RefSeq" id="WP_093199824.1">
    <property type="nucleotide sequence ID" value="NZ_FNGS01000003.1"/>
</dbReference>
<feature type="binding site" evidence="4">
    <location>
        <begin position="135"/>
        <end position="143"/>
    </location>
    <ligand>
        <name>ATP</name>
        <dbReference type="ChEBI" id="CHEBI:30616"/>
    </ligand>
</feature>
<dbReference type="EMBL" id="FNGS01000003">
    <property type="protein sequence ID" value="SDL70053.1"/>
    <property type="molecule type" value="Genomic_DNA"/>
</dbReference>
<dbReference type="Proteomes" id="UP000198901">
    <property type="component" value="Unassembled WGS sequence"/>
</dbReference>
<comment type="cofactor">
    <cofactor evidence="5">
        <name>Mg(2+)</name>
        <dbReference type="ChEBI" id="CHEBI:18420"/>
    </cofactor>
</comment>
<feature type="binding site" evidence="4">
    <location>
        <begin position="3"/>
        <end position="7"/>
    </location>
    <ligand>
        <name>ATP</name>
        <dbReference type="ChEBI" id="CHEBI:30616"/>
    </ligand>
</feature>
<protein>
    <recommendedName>
        <fullName evidence="5">5-formyltetrahydrofolate cyclo-ligase</fullName>
        <ecNumber evidence="5">6.3.3.2</ecNumber>
    </recommendedName>
</protein>
<feature type="binding site" evidence="4">
    <location>
        <position position="56"/>
    </location>
    <ligand>
        <name>substrate</name>
    </ligand>
</feature>
<dbReference type="InterPro" id="IPR024185">
    <property type="entry name" value="FTHF_cligase-like_sf"/>
</dbReference>
<name>A0A1G9M7G7_9BACT</name>
<reference evidence="6 7" key="1">
    <citation type="submission" date="2016-10" db="EMBL/GenBank/DDBJ databases">
        <authorList>
            <person name="de Groot N.N."/>
        </authorList>
    </citation>
    <scope>NUCLEOTIDE SEQUENCE [LARGE SCALE GENOMIC DNA]</scope>
    <source>
        <strain evidence="6 7">DSM 21668</strain>
    </source>
</reference>
<dbReference type="NCBIfam" id="TIGR02727">
    <property type="entry name" value="MTHFS_bact"/>
    <property type="match status" value="1"/>
</dbReference>
<organism evidence="6 7">
    <name type="scientific">Siphonobacter aquaeclarae</name>
    <dbReference type="NCBI Taxonomy" id="563176"/>
    <lineage>
        <taxon>Bacteria</taxon>
        <taxon>Pseudomonadati</taxon>
        <taxon>Bacteroidota</taxon>
        <taxon>Cytophagia</taxon>
        <taxon>Cytophagales</taxon>
        <taxon>Cytophagaceae</taxon>
        <taxon>Siphonobacter</taxon>
    </lineage>
</organism>
<accession>A0A1G9M7G7</accession>
<keyword evidence="7" id="KW-1185">Reference proteome</keyword>
<dbReference type="AlphaFoldDB" id="A0A1G9M7G7"/>
<dbReference type="PANTHER" id="PTHR23407:SF1">
    <property type="entry name" value="5-FORMYLTETRAHYDROFOLATE CYCLO-LIGASE"/>
    <property type="match status" value="1"/>
</dbReference>
<dbReference type="Pfam" id="PF01812">
    <property type="entry name" value="5-FTHF_cyc-lig"/>
    <property type="match status" value="1"/>
</dbReference>
<sequence>MTKAELRKQGREQRKNLLPEEAVIHSLSIIQHFQEADFLRDIQVLHVFLPIRKQKEVDNWPLIHRIWGSYPHIQVVTSVSDLKTREMRHFPLTPDTPVVENAWGIPEPEAEEMIAEERIDLVLLPLLAFDRSGYRVGYGMGFYDRFLAKCRKDVQKVGFSFFGPSDRIDDVDRYDIPMDACVTPEGCCYFR</sequence>
<feature type="binding site" evidence="4">
    <location>
        <position position="49"/>
    </location>
    <ligand>
        <name>substrate</name>
    </ligand>
</feature>
<comment type="catalytic activity">
    <reaction evidence="5">
        <text>(6S)-5-formyl-5,6,7,8-tetrahydrofolate + ATP = (6R)-5,10-methenyltetrahydrofolate + ADP + phosphate</text>
        <dbReference type="Rhea" id="RHEA:10488"/>
        <dbReference type="ChEBI" id="CHEBI:30616"/>
        <dbReference type="ChEBI" id="CHEBI:43474"/>
        <dbReference type="ChEBI" id="CHEBI:57455"/>
        <dbReference type="ChEBI" id="CHEBI:57457"/>
        <dbReference type="ChEBI" id="CHEBI:456216"/>
        <dbReference type="EC" id="6.3.3.2"/>
    </reaction>
</comment>
<evidence type="ECO:0000256" key="3">
    <source>
        <dbReference type="ARBA" id="ARBA00022840"/>
    </source>
</evidence>
<dbReference type="GO" id="GO:0009396">
    <property type="term" value="P:folic acid-containing compound biosynthetic process"/>
    <property type="evidence" value="ECO:0007669"/>
    <property type="project" value="TreeGrafter"/>
</dbReference>
<evidence type="ECO:0000256" key="5">
    <source>
        <dbReference type="RuleBase" id="RU361279"/>
    </source>
</evidence>
<evidence type="ECO:0000256" key="2">
    <source>
        <dbReference type="ARBA" id="ARBA00022741"/>
    </source>
</evidence>
<keyword evidence="5" id="KW-0460">Magnesium</keyword>
<dbReference type="STRING" id="563176.SAMN04488090_1476"/>
<keyword evidence="2 4" id="KW-0547">Nucleotide-binding</keyword>
<keyword evidence="5" id="KW-0479">Metal-binding</keyword>